<dbReference type="Proteomes" id="UP000250079">
    <property type="component" value="Chromosome"/>
</dbReference>
<evidence type="ECO:0000256" key="1">
    <source>
        <dbReference type="SAM" id="Phobius"/>
    </source>
</evidence>
<name>A0A2Z2NXI3_9GAMM</name>
<feature type="transmembrane region" description="Helical" evidence="1">
    <location>
        <begin position="110"/>
        <end position="136"/>
    </location>
</feature>
<dbReference type="InterPro" id="IPR007498">
    <property type="entry name" value="PqiA-like"/>
</dbReference>
<protein>
    <submittedName>
        <fullName evidence="2">Paraquat-inducible protein A</fullName>
    </submittedName>
</protein>
<evidence type="ECO:0000313" key="3">
    <source>
        <dbReference type="Proteomes" id="UP000250079"/>
    </source>
</evidence>
<dbReference type="AlphaFoldDB" id="A0A2Z2NXI3"/>
<sequence>MTKALNISHDETHTDNGVGIQVACQQCDVLINIPELGEGEQATCISCGAVLAVRSSFGSGLSLACALASIVMLALAYVYPFLTLEANGLGHQLSLITLPETMYENGRPEIAASIVLLTLVFPMLLMLLNISVLIPFHFGLTAPRYATAVMRWSHHLAHWSMVDVFVIGVLASLTKIVSLADITLGVGFWSYMTFAVLALVSLWHFDRPPLWQWIEPHVHRGERSSGVTG</sequence>
<feature type="transmembrane region" description="Helical" evidence="1">
    <location>
        <begin position="186"/>
        <end position="205"/>
    </location>
</feature>
<dbReference type="RefSeq" id="WP_205737573.1">
    <property type="nucleotide sequence ID" value="NZ_CP018632.1"/>
</dbReference>
<gene>
    <name evidence="2" type="primary">pqiA_3</name>
    <name evidence="2" type="ORF">IMCC3135_17290</name>
</gene>
<feature type="transmembrane region" description="Helical" evidence="1">
    <location>
        <begin position="61"/>
        <end position="82"/>
    </location>
</feature>
<reference evidence="2 3" key="1">
    <citation type="submission" date="2016-12" db="EMBL/GenBank/DDBJ databases">
        <authorList>
            <person name="Song W.-J."/>
            <person name="Kurnit D.M."/>
        </authorList>
    </citation>
    <scope>NUCLEOTIDE SEQUENCE [LARGE SCALE GENOMIC DNA]</scope>
    <source>
        <strain evidence="2 3">IMCC3135</strain>
    </source>
</reference>
<keyword evidence="1" id="KW-0812">Transmembrane</keyword>
<keyword evidence="1" id="KW-1133">Transmembrane helix</keyword>
<accession>A0A2Z2NXI3</accession>
<evidence type="ECO:0000313" key="2">
    <source>
        <dbReference type="EMBL" id="ASJ73540.1"/>
    </source>
</evidence>
<dbReference type="Pfam" id="PF04403">
    <property type="entry name" value="PqiA"/>
    <property type="match status" value="1"/>
</dbReference>
<keyword evidence="3" id="KW-1185">Reference proteome</keyword>
<proteinExistence type="predicted"/>
<keyword evidence="1" id="KW-0472">Membrane</keyword>
<dbReference type="KEGG" id="gai:IMCC3135_17290"/>
<feature type="transmembrane region" description="Helical" evidence="1">
    <location>
        <begin position="156"/>
        <end position="180"/>
    </location>
</feature>
<dbReference type="EMBL" id="CP018632">
    <property type="protein sequence ID" value="ASJ73540.1"/>
    <property type="molecule type" value="Genomic_DNA"/>
</dbReference>
<organism evidence="2 3">
    <name type="scientific">Granulosicoccus antarcticus IMCC3135</name>
    <dbReference type="NCBI Taxonomy" id="1192854"/>
    <lineage>
        <taxon>Bacteria</taxon>
        <taxon>Pseudomonadati</taxon>
        <taxon>Pseudomonadota</taxon>
        <taxon>Gammaproteobacteria</taxon>
        <taxon>Chromatiales</taxon>
        <taxon>Granulosicoccaceae</taxon>
        <taxon>Granulosicoccus</taxon>
    </lineage>
</organism>